<keyword evidence="2" id="KW-1185">Reference proteome</keyword>
<dbReference type="EMBL" id="JACIBV010000001">
    <property type="protein sequence ID" value="MBB3730102.1"/>
    <property type="molecule type" value="Genomic_DNA"/>
</dbReference>
<dbReference type="AlphaFoldDB" id="A0A7W5YQW3"/>
<protein>
    <submittedName>
        <fullName evidence="1">Uncharacterized protein</fullName>
    </submittedName>
</protein>
<gene>
    <name evidence="1" type="ORF">FHR33_005962</name>
</gene>
<evidence type="ECO:0000313" key="1">
    <source>
        <dbReference type="EMBL" id="MBB3730102.1"/>
    </source>
</evidence>
<dbReference type="GeneID" id="95392264"/>
<proteinExistence type="predicted"/>
<reference evidence="1 2" key="1">
    <citation type="submission" date="2020-08" db="EMBL/GenBank/DDBJ databases">
        <title>Sequencing the genomes of 1000 actinobacteria strains.</title>
        <authorList>
            <person name="Klenk H.-P."/>
        </authorList>
    </citation>
    <scope>NUCLEOTIDE SEQUENCE [LARGE SCALE GENOMIC DNA]</scope>
    <source>
        <strain evidence="1 2">DSM 44320</strain>
    </source>
</reference>
<evidence type="ECO:0000313" key="2">
    <source>
        <dbReference type="Proteomes" id="UP000579945"/>
    </source>
</evidence>
<name>A0A7W5YQW3_9ACTN</name>
<dbReference type="Proteomes" id="UP000579945">
    <property type="component" value="Unassembled WGS sequence"/>
</dbReference>
<sequence>MPFISQPSTMMVSAAFADTSFCASRSKKGSKAPWAPAVSNTETVLSGISDSFGAIMGTFSARIRPGLAARQVVHGSRMKPGP</sequence>
<organism evidence="1 2">
    <name type="scientific">Nonomuraea dietziae</name>
    <dbReference type="NCBI Taxonomy" id="65515"/>
    <lineage>
        <taxon>Bacteria</taxon>
        <taxon>Bacillati</taxon>
        <taxon>Actinomycetota</taxon>
        <taxon>Actinomycetes</taxon>
        <taxon>Streptosporangiales</taxon>
        <taxon>Streptosporangiaceae</taxon>
        <taxon>Nonomuraea</taxon>
    </lineage>
</organism>
<dbReference type="RefSeq" id="WP_183654303.1">
    <property type="nucleotide sequence ID" value="NZ_JACIBV010000001.1"/>
</dbReference>
<comment type="caution">
    <text evidence="1">The sequence shown here is derived from an EMBL/GenBank/DDBJ whole genome shotgun (WGS) entry which is preliminary data.</text>
</comment>
<accession>A0A7W5YQW3</accession>